<dbReference type="SUPFAM" id="SSF88946">
    <property type="entry name" value="Sigma2 domain of RNA polymerase sigma factors"/>
    <property type="match status" value="1"/>
</dbReference>
<dbReference type="GO" id="GO:0003677">
    <property type="term" value="F:DNA binding"/>
    <property type="evidence" value="ECO:0007669"/>
    <property type="project" value="UniProtKB-KW"/>
</dbReference>
<feature type="domain" description="RNA polymerase sigma factor 70 region 4 type 2" evidence="7">
    <location>
        <begin position="133"/>
        <end position="170"/>
    </location>
</feature>
<dbReference type="OrthoDB" id="9790423at2"/>
<evidence type="ECO:0000259" key="6">
    <source>
        <dbReference type="Pfam" id="PF04542"/>
    </source>
</evidence>
<dbReference type="InterPro" id="IPR039425">
    <property type="entry name" value="RNA_pol_sigma-70-like"/>
</dbReference>
<keyword evidence="4" id="KW-0238">DNA-binding</keyword>
<dbReference type="PANTHER" id="PTHR43133:SF8">
    <property type="entry name" value="RNA POLYMERASE SIGMA FACTOR HI_1459-RELATED"/>
    <property type="match status" value="1"/>
</dbReference>
<dbReference type="GO" id="GO:0016987">
    <property type="term" value="F:sigma factor activity"/>
    <property type="evidence" value="ECO:0007669"/>
    <property type="project" value="UniProtKB-KW"/>
</dbReference>
<keyword evidence="5" id="KW-0804">Transcription</keyword>
<evidence type="ECO:0000256" key="2">
    <source>
        <dbReference type="ARBA" id="ARBA00023015"/>
    </source>
</evidence>
<dbReference type="Proteomes" id="UP000295260">
    <property type="component" value="Unassembled WGS sequence"/>
</dbReference>
<organism evidence="8 9">
    <name type="scientific">Flavobacterium dankookense</name>
    <dbReference type="NCBI Taxonomy" id="706186"/>
    <lineage>
        <taxon>Bacteria</taxon>
        <taxon>Pseudomonadati</taxon>
        <taxon>Bacteroidota</taxon>
        <taxon>Flavobacteriia</taxon>
        <taxon>Flavobacteriales</taxon>
        <taxon>Flavobacteriaceae</taxon>
        <taxon>Flavobacterium</taxon>
    </lineage>
</organism>
<comment type="similarity">
    <text evidence="1">Belongs to the sigma-70 factor family. ECF subfamily.</text>
</comment>
<evidence type="ECO:0000256" key="5">
    <source>
        <dbReference type="ARBA" id="ARBA00023163"/>
    </source>
</evidence>
<dbReference type="NCBIfam" id="TIGR02937">
    <property type="entry name" value="sigma70-ECF"/>
    <property type="match status" value="1"/>
</dbReference>
<dbReference type="InterPro" id="IPR014284">
    <property type="entry name" value="RNA_pol_sigma-70_dom"/>
</dbReference>
<evidence type="ECO:0000259" key="7">
    <source>
        <dbReference type="Pfam" id="PF08281"/>
    </source>
</evidence>
<evidence type="ECO:0000313" key="9">
    <source>
        <dbReference type="Proteomes" id="UP000295260"/>
    </source>
</evidence>
<keyword evidence="3" id="KW-0731">Sigma factor</keyword>
<sequence>MAKSQTSDAQLVNMYISGDENALATLVERHQSRIYGFIYSKVGDRDKTDDFFQETFIKVIKTIKSKEYYNEKGKFLPWVMRIANNLIVDSYRKDSKIRMYRDTEEFPIVSMIKDTTPSIEADMICDQINTDMLKVIELLPDDQKQVLMMRYFQDMTFKEISEVTNVSMNTSLGRMRYAINNMRKIIEKNQIYLSI</sequence>
<dbReference type="EMBL" id="SNXR01000013">
    <property type="protein sequence ID" value="TDP59424.1"/>
    <property type="molecule type" value="Genomic_DNA"/>
</dbReference>
<dbReference type="Pfam" id="PF04542">
    <property type="entry name" value="Sigma70_r2"/>
    <property type="match status" value="1"/>
</dbReference>
<dbReference type="PANTHER" id="PTHR43133">
    <property type="entry name" value="RNA POLYMERASE ECF-TYPE SIGMA FACTO"/>
    <property type="match status" value="1"/>
</dbReference>
<dbReference type="AlphaFoldDB" id="A0A4R6Q9X2"/>
<keyword evidence="2" id="KW-0805">Transcription regulation</keyword>
<keyword evidence="9" id="KW-1185">Reference proteome</keyword>
<name>A0A4R6Q9X2_9FLAO</name>
<dbReference type="InterPro" id="IPR013249">
    <property type="entry name" value="RNA_pol_sigma70_r4_t2"/>
</dbReference>
<reference evidence="8 9" key="1">
    <citation type="submission" date="2019-03" db="EMBL/GenBank/DDBJ databases">
        <title>Genomic Encyclopedia of Archaeal and Bacterial Type Strains, Phase II (KMG-II): from individual species to whole genera.</title>
        <authorList>
            <person name="Goeker M."/>
        </authorList>
    </citation>
    <scope>NUCLEOTIDE SEQUENCE [LARGE SCALE GENOMIC DNA]</scope>
    <source>
        <strain evidence="8 9">DSM 25687</strain>
    </source>
</reference>
<dbReference type="InterPro" id="IPR013325">
    <property type="entry name" value="RNA_pol_sigma_r2"/>
</dbReference>
<evidence type="ECO:0000256" key="1">
    <source>
        <dbReference type="ARBA" id="ARBA00010641"/>
    </source>
</evidence>
<feature type="domain" description="RNA polymerase sigma-70 region 2" evidence="6">
    <location>
        <begin position="26"/>
        <end position="95"/>
    </location>
</feature>
<dbReference type="InterPro" id="IPR036388">
    <property type="entry name" value="WH-like_DNA-bd_sf"/>
</dbReference>
<dbReference type="InterPro" id="IPR007627">
    <property type="entry name" value="RNA_pol_sigma70_r2"/>
</dbReference>
<comment type="caution">
    <text evidence="8">The sequence shown here is derived from an EMBL/GenBank/DDBJ whole genome shotgun (WGS) entry which is preliminary data.</text>
</comment>
<evidence type="ECO:0000256" key="4">
    <source>
        <dbReference type="ARBA" id="ARBA00023125"/>
    </source>
</evidence>
<proteinExistence type="inferred from homology"/>
<dbReference type="Gene3D" id="1.10.10.10">
    <property type="entry name" value="Winged helix-like DNA-binding domain superfamily/Winged helix DNA-binding domain"/>
    <property type="match status" value="1"/>
</dbReference>
<dbReference type="CDD" id="cd06171">
    <property type="entry name" value="Sigma70_r4"/>
    <property type="match status" value="1"/>
</dbReference>
<evidence type="ECO:0000313" key="8">
    <source>
        <dbReference type="EMBL" id="TDP59424.1"/>
    </source>
</evidence>
<protein>
    <submittedName>
        <fullName evidence="8">RNA polymerase ECF family sigma subunit</fullName>
    </submittedName>
</protein>
<accession>A0A4R6Q9X2</accession>
<dbReference type="SUPFAM" id="SSF88659">
    <property type="entry name" value="Sigma3 and sigma4 domains of RNA polymerase sigma factors"/>
    <property type="match status" value="1"/>
</dbReference>
<dbReference type="GO" id="GO:0006352">
    <property type="term" value="P:DNA-templated transcription initiation"/>
    <property type="evidence" value="ECO:0007669"/>
    <property type="project" value="InterPro"/>
</dbReference>
<dbReference type="Gene3D" id="1.10.1740.10">
    <property type="match status" value="1"/>
</dbReference>
<dbReference type="InterPro" id="IPR013324">
    <property type="entry name" value="RNA_pol_sigma_r3/r4-like"/>
</dbReference>
<dbReference type="RefSeq" id="WP_133532956.1">
    <property type="nucleotide sequence ID" value="NZ_SNXR01000013.1"/>
</dbReference>
<evidence type="ECO:0000256" key="3">
    <source>
        <dbReference type="ARBA" id="ARBA00023082"/>
    </source>
</evidence>
<dbReference type="Pfam" id="PF08281">
    <property type="entry name" value="Sigma70_r4_2"/>
    <property type="match status" value="1"/>
</dbReference>
<gene>
    <name evidence="8" type="ORF">BC748_1674</name>
</gene>